<dbReference type="InterPro" id="IPR049899">
    <property type="entry name" value="Znf_C2HC_C3H"/>
</dbReference>
<evidence type="ECO:0000256" key="3">
    <source>
        <dbReference type="ARBA" id="ARBA00022771"/>
    </source>
</evidence>
<keyword evidence="1" id="KW-0479">Metal-binding</keyword>
<dbReference type="Pfam" id="PF13913">
    <property type="entry name" value="zf-C2HC_2"/>
    <property type="match status" value="2"/>
</dbReference>
<dbReference type="PROSITE" id="PS52027">
    <property type="entry name" value="ZF_C2HC_C3H"/>
    <property type="match status" value="2"/>
</dbReference>
<gene>
    <name evidence="8" type="ORF">MN116_002803</name>
</gene>
<dbReference type="EMBL" id="JALJAT010000002">
    <property type="protein sequence ID" value="KAK4473433.1"/>
    <property type="molecule type" value="Genomic_DNA"/>
</dbReference>
<comment type="caution">
    <text evidence="8">The sequence shown here is derived from an EMBL/GenBank/DDBJ whole genome shotgun (WGS) entry which is preliminary data.</text>
</comment>
<keyword evidence="3 5" id="KW-0863">Zinc-finger</keyword>
<evidence type="ECO:0000259" key="7">
    <source>
        <dbReference type="PROSITE" id="PS52027"/>
    </source>
</evidence>
<evidence type="ECO:0000313" key="8">
    <source>
        <dbReference type="EMBL" id="KAK4473433.1"/>
    </source>
</evidence>
<feature type="compositionally biased region" description="Polar residues" evidence="6">
    <location>
        <begin position="264"/>
        <end position="283"/>
    </location>
</feature>
<accession>A0AAE1ZGB9</accession>
<evidence type="ECO:0000256" key="2">
    <source>
        <dbReference type="ARBA" id="ARBA00022737"/>
    </source>
</evidence>
<dbReference type="AlphaFoldDB" id="A0AAE1ZGB9"/>
<sequence>MEDDNDVETLTLIKCPNCGRHFREDIINRHKVVCLKSATKKRKPFDSVKQRIQGIEEANQKILGGASVTKSVETERKIAQVEARKHQWHKKHEEFIKAIRAAKEYTIAKQTGKPLPPPPPPVIDPDLIQCEYCLRRFNEKAAERHIQFCREKHSRLPTNTTTSDTNTIGRGHATTITTTAANINATGRSNRKSLNPSDKQNKYGITINSVNDKHIVNNTSANSTRNTKREIPQLAKPTLNPSTPGAPISGNVQKNHAEMMKPRASSNNLKETTQSNRQGLSTNQLRQITRTNKPVITAQSNTSKRATNEKSHKFCSECGYTFPNSAARFCPECGVRRIVI</sequence>
<evidence type="ECO:0000313" key="9">
    <source>
        <dbReference type="Proteomes" id="UP001292079"/>
    </source>
</evidence>
<evidence type="ECO:0000256" key="6">
    <source>
        <dbReference type="SAM" id="MobiDB-lite"/>
    </source>
</evidence>
<feature type="domain" description="C2HC/C3H-type" evidence="7">
    <location>
        <begin position="126"/>
        <end position="155"/>
    </location>
</feature>
<keyword evidence="9" id="KW-1185">Reference proteome</keyword>
<evidence type="ECO:0000256" key="4">
    <source>
        <dbReference type="ARBA" id="ARBA00022833"/>
    </source>
</evidence>
<dbReference type="PANTHER" id="PTHR13555">
    <property type="entry name" value="C2H2 ZINC FINGER CGI-62-RELATED"/>
    <property type="match status" value="1"/>
</dbReference>
<dbReference type="InterPro" id="IPR026319">
    <property type="entry name" value="ZC2HC1A/B-like"/>
</dbReference>
<feature type="domain" description="C2HC/C3H-type" evidence="7">
    <location>
        <begin position="11"/>
        <end position="40"/>
    </location>
</feature>
<keyword evidence="4" id="KW-0862">Zinc</keyword>
<dbReference type="Proteomes" id="UP001292079">
    <property type="component" value="Unassembled WGS sequence"/>
</dbReference>
<reference evidence="8" key="2">
    <citation type="journal article" date="2023" name="Infect Dis Poverty">
        <title>Chromosome-scale genome of the human blood fluke Schistosoma mekongi and its implications for public health.</title>
        <authorList>
            <person name="Zhou M."/>
            <person name="Xu L."/>
            <person name="Xu D."/>
            <person name="Chen W."/>
            <person name="Khan J."/>
            <person name="Hu Y."/>
            <person name="Huang H."/>
            <person name="Wei H."/>
            <person name="Zhang Y."/>
            <person name="Chusongsang P."/>
            <person name="Tanasarnprasert K."/>
            <person name="Hu X."/>
            <person name="Limpanont Y."/>
            <person name="Lv Z."/>
        </authorList>
    </citation>
    <scope>NUCLEOTIDE SEQUENCE</scope>
    <source>
        <strain evidence="8">LV_2022a</strain>
    </source>
</reference>
<organism evidence="8 9">
    <name type="scientific">Schistosoma mekongi</name>
    <name type="common">Parasitic worm</name>
    <dbReference type="NCBI Taxonomy" id="38744"/>
    <lineage>
        <taxon>Eukaryota</taxon>
        <taxon>Metazoa</taxon>
        <taxon>Spiralia</taxon>
        <taxon>Lophotrochozoa</taxon>
        <taxon>Platyhelminthes</taxon>
        <taxon>Trematoda</taxon>
        <taxon>Digenea</taxon>
        <taxon>Strigeidida</taxon>
        <taxon>Schistosomatoidea</taxon>
        <taxon>Schistosomatidae</taxon>
        <taxon>Schistosoma</taxon>
    </lineage>
</organism>
<feature type="region of interest" description="Disordered" evidence="6">
    <location>
        <begin position="217"/>
        <end position="283"/>
    </location>
</feature>
<evidence type="ECO:0000256" key="5">
    <source>
        <dbReference type="PROSITE-ProRule" id="PRU01371"/>
    </source>
</evidence>
<proteinExistence type="predicted"/>
<protein>
    <recommendedName>
        <fullName evidence="7">C2HC/C3H-type domain-containing protein</fullName>
    </recommendedName>
</protein>
<dbReference type="GO" id="GO:0008270">
    <property type="term" value="F:zinc ion binding"/>
    <property type="evidence" value="ECO:0007669"/>
    <property type="project" value="UniProtKB-KW"/>
</dbReference>
<name>A0AAE1ZGB9_SCHME</name>
<keyword evidence="2" id="KW-0677">Repeat</keyword>
<reference evidence="8" key="1">
    <citation type="submission" date="2022-04" db="EMBL/GenBank/DDBJ databases">
        <authorList>
            <person name="Xu L."/>
            <person name="Lv Z."/>
        </authorList>
    </citation>
    <scope>NUCLEOTIDE SEQUENCE</scope>
    <source>
        <strain evidence="8">LV_2022a</strain>
    </source>
</reference>
<evidence type="ECO:0000256" key="1">
    <source>
        <dbReference type="ARBA" id="ARBA00022723"/>
    </source>
</evidence>